<keyword evidence="3" id="KW-1185">Reference proteome</keyword>
<gene>
    <name evidence="2" type="ORF">N288_03495</name>
</gene>
<dbReference type="STRING" id="1367477.N288_03495"/>
<protein>
    <submittedName>
        <fullName evidence="2">Uncharacterized protein</fullName>
    </submittedName>
</protein>
<dbReference type="KEGG" id="bif:N288_03495"/>
<accession>U5L7M8</accession>
<keyword evidence="1" id="KW-0472">Membrane</keyword>
<keyword evidence="1" id="KW-1133">Transmembrane helix</keyword>
<dbReference type="HOGENOM" id="CLU_3164690_0_0_9"/>
<evidence type="ECO:0000313" key="2">
    <source>
        <dbReference type="EMBL" id="AGX02662.1"/>
    </source>
</evidence>
<sequence>MVLIKLISHIRGDMVFIFFGLIFIYRGASLVCAVPYEEAFFYVWKKR</sequence>
<keyword evidence="1" id="KW-0812">Transmembrane</keyword>
<dbReference type="AlphaFoldDB" id="U5L7M8"/>
<organism evidence="2 3">
    <name type="scientific">Bacillus infantis NRRL B-14911</name>
    <dbReference type="NCBI Taxonomy" id="1367477"/>
    <lineage>
        <taxon>Bacteria</taxon>
        <taxon>Bacillati</taxon>
        <taxon>Bacillota</taxon>
        <taxon>Bacilli</taxon>
        <taxon>Bacillales</taxon>
        <taxon>Bacillaceae</taxon>
        <taxon>Bacillus</taxon>
    </lineage>
</organism>
<dbReference type="Proteomes" id="UP000017805">
    <property type="component" value="Chromosome"/>
</dbReference>
<evidence type="ECO:0000256" key="1">
    <source>
        <dbReference type="SAM" id="Phobius"/>
    </source>
</evidence>
<dbReference type="PATRIC" id="fig|1367477.3.peg.641"/>
<name>U5L7M8_9BACI</name>
<dbReference type="EMBL" id="CP006643">
    <property type="protein sequence ID" value="AGX02662.1"/>
    <property type="molecule type" value="Genomic_DNA"/>
</dbReference>
<reference evidence="2 3" key="1">
    <citation type="submission" date="2013-07" db="EMBL/GenBank/DDBJ databases">
        <title>Complete genome sequence of Bacillus infantis NRRL B-14911 that has potential to induce cardiac disease by antigenic mimicry.</title>
        <authorList>
            <person name="Massilamany C."/>
            <person name="Smith T.P.L."/>
            <person name="Loy J.D."/>
            <person name="Barletta R."/>
            <person name="Reddy J."/>
        </authorList>
    </citation>
    <scope>NUCLEOTIDE SEQUENCE [LARGE SCALE GENOMIC DNA]</scope>
    <source>
        <strain evidence="2 3">NRRL B-14911</strain>
    </source>
</reference>
<feature type="transmembrane region" description="Helical" evidence="1">
    <location>
        <begin position="12"/>
        <end position="36"/>
    </location>
</feature>
<evidence type="ECO:0000313" key="3">
    <source>
        <dbReference type="Proteomes" id="UP000017805"/>
    </source>
</evidence>
<proteinExistence type="predicted"/>